<keyword evidence="2" id="KW-1185">Reference proteome</keyword>
<evidence type="ECO:0000313" key="2">
    <source>
        <dbReference type="Proteomes" id="UP001500909"/>
    </source>
</evidence>
<sequence>MYAVDLALDLRESVPDAVLADLRRHLDPESPEADDAFPMLAARGPAARIGGVLFGELVHRAGGWALTVRQEIHAEFLPEIDALVERLVPHSRTVGVVGQCRFHEDHAPELLINAAGTLRKTPLRYAE</sequence>
<evidence type="ECO:0000313" key="1">
    <source>
        <dbReference type="EMBL" id="GAA0460161.1"/>
    </source>
</evidence>
<organism evidence="1 2">
    <name type="scientific">Streptomyces olivaceiscleroticus</name>
    <dbReference type="NCBI Taxonomy" id="68245"/>
    <lineage>
        <taxon>Bacteria</taxon>
        <taxon>Bacillati</taxon>
        <taxon>Actinomycetota</taxon>
        <taxon>Actinomycetes</taxon>
        <taxon>Kitasatosporales</taxon>
        <taxon>Streptomycetaceae</taxon>
        <taxon>Streptomyces</taxon>
    </lineage>
</organism>
<accession>A0ABN0ZVA1</accession>
<gene>
    <name evidence="1" type="ORF">GCM10010361_25090</name>
</gene>
<dbReference type="EMBL" id="BAAABY010000020">
    <property type="protein sequence ID" value="GAA0460161.1"/>
    <property type="molecule type" value="Genomic_DNA"/>
</dbReference>
<dbReference type="Proteomes" id="UP001500909">
    <property type="component" value="Unassembled WGS sequence"/>
</dbReference>
<protein>
    <submittedName>
        <fullName evidence="1">Uncharacterized protein</fullName>
    </submittedName>
</protein>
<comment type="caution">
    <text evidence="1">The sequence shown here is derived from an EMBL/GenBank/DDBJ whole genome shotgun (WGS) entry which is preliminary data.</text>
</comment>
<name>A0ABN0ZVA1_9ACTN</name>
<reference evidence="1 2" key="1">
    <citation type="journal article" date="2019" name="Int. J. Syst. Evol. Microbiol.">
        <title>The Global Catalogue of Microorganisms (GCM) 10K type strain sequencing project: providing services to taxonomists for standard genome sequencing and annotation.</title>
        <authorList>
            <consortium name="The Broad Institute Genomics Platform"/>
            <consortium name="The Broad Institute Genome Sequencing Center for Infectious Disease"/>
            <person name="Wu L."/>
            <person name="Ma J."/>
        </authorList>
    </citation>
    <scope>NUCLEOTIDE SEQUENCE [LARGE SCALE GENOMIC DNA]</scope>
    <source>
        <strain evidence="1 2">JCM 4805</strain>
    </source>
</reference>
<proteinExistence type="predicted"/>